<comment type="caution">
    <text evidence="2">The sequence shown here is derived from an EMBL/GenBank/DDBJ whole genome shotgun (WGS) entry which is preliminary data.</text>
</comment>
<feature type="signal peptide" evidence="1">
    <location>
        <begin position="1"/>
        <end position="21"/>
    </location>
</feature>
<gene>
    <name evidence="2" type="ORF">MO867_16325</name>
</gene>
<reference evidence="2" key="1">
    <citation type="journal article" date="2022" name="Arch. Microbiol.">
        <title>Microbulbifer okhotskensis sp. nov., isolated from a deep bottom sediment of the Okhotsk Sea.</title>
        <authorList>
            <person name="Romanenko L."/>
            <person name="Kurilenko V."/>
            <person name="Otstavnykh N."/>
            <person name="Velansky P."/>
            <person name="Isaeva M."/>
            <person name="Mikhailov V."/>
        </authorList>
    </citation>
    <scope>NUCLEOTIDE SEQUENCE</scope>
    <source>
        <strain evidence="2">OS29</strain>
    </source>
</reference>
<accession>A0A9X2EP76</accession>
<dbReference type="InterPro" id="IPR029058">
    <property type="entry name" value="AB_hydrolase_fold"/>
</dbReference>
<protein>
    <submittedName>
        <fullName evidence="2">Alpha/beta hydrolase</fullName>
    </submittedName>
</protein>
<dbReference type="Proteomes" id="UP001139028">
    <property type="component" value="Unassembled WGS sequence"/>
</dbReference>
<dbReference type="AlphaFoldDB" id="A0A9X2EP76"/>
<feature type="chain" id="PRO_5040825708" evidence="1">
    <location>
        <begin position="22"/>
        <end position="236"/>
    </location>
</feature>
<sequence>MRKLTLTIFIILLALTTKAHSACVILLHGLAKSDSSMTKLERAIEAAGFKTVNVDYPSTKYPIETLANMAVAPAIEQCGDEQGINFVTHSMGGILVRQYLSSTKVEQLNRVVMLGPPNKGSEVVDKLGSFPGFKFAFGDAGLQLGTGEMSVPNKLGEANFDLGIIAGTRSINLILSRFIPDTDDGKVSVLSTKLEGMNDHLKLPVTHVFMMKDKKVISQVIHYLKYGVFSRTDTPN</sequence>
<dbReference type="Pfam" id="PF02089">
    <property type="entry name" value="Palm_thioest"/>
    <property type="match status" value="1"/>
</dbReference>
<dbReference type="RefSeq" id="WP_252471053.1">
    <property type="nucleotide sequence ID" value="NZ_JALBWM010000090.1"/>
</dbReference>
<proteinExistence type="predicted"/>
<dbReference type="PANTHER" id="PTHR37946:SF1">
    <property type="entry name" value="SLL1969 PROTEIN"/>
    <property type="match status" value="1"/>
</dbReference>
<dbReference type="EMBL" id="JALBWM010000090">
    <property type="protein sequence ID" value="MCO1335902.1"/>
    <property type="molecule type" value="Genomic_DNA"/>
</dbReference>
<evidence type="ECO:0000313" key="2">
    <source>
        <dbReference type="EMBL" id="MCO1335902.1"/>
    </source>
</evidence>
<dbReference type="GO" id="GO:0016787">
    <property type="term" value="F:hydrolase activity"/>
    <property type="evidence" value="ECO:0007669"/>
    <property type="project" value="UniProtKB-KW"/>
</dbReference>
<keyword evidence="2" id="KW-0378">Hydrolase</keyword>
<evidence type="ECO:0000313" key="3">
    <source>
        <dbReference type="Proteomes" id="UP001139028"/>
    </source>
</evidence>
<dbReference type="Gene3D" id="3.40.50.1820">
    <property type="entry name" value="alpha/beta hydrolase"/>
    <property type="match status" value="1"/>
</dbReference>
<name>A0A9X2EP76_9GAMM</name>
<dbReference type="PANTHER" id="PTHR37946">
    <property type="entry name" value="SLL1969 PROTEIN"/>
    <property type="match status" value="1"/>
</dbReference>
<keyword evidence="1" id="KW-0732">Signal</keyword>
<dbReference type="SUPFAM" id="SSF53474">
    <property type="entry name" value="alpha/beta-Hydrolases"/>
    <property type="match status" value="1"/>
</dbReference>
<evidence type="ECO:0000256" key="1">
    <source>
        <dbReference type="SAM" id="SignalP"/>
    </source>
</evidence>
<organism evidence="2 3">
    <name type="scientific">Microbulbifer okhotskensis</name>
    <dbReference type="NCBI Taxonomy" id="2926617"/>
    <lineage>
        <taxon>Bacteria</taxon>
        <taxon>Pseudomonadati</taxon>
        <taxon>Pseudomonadota</taxon>
        <taxon>Gammaproteobacteria</taxon>
        <taxon>Cellvibrionales</taxon>
        <taxon>Microbulbiferaceae</taxon>
        <taxon>Microbulbifer</taxon>
    </lineage>
</organism>
<keyword evidence="3" id="KW-1185">Reference proteome</keyword>